<evidence type="ECO:0000313" key="11">
    <source>
        <dbReference type="EMBL" id="CAJ1390975.1"/>
    </source>
</evidence>
<feature type="repeat" description="ANK" evidence="7">
    <location>
        <begin position="823"/>
        <end position="855"/>
    </location>
</feature>
<keyword evidence="1" id="KW-0808">Transferase</keyword>
<evidence type="ECO:0000256" key="8">
    <source>
        <dbReference type="SAM" id="Coils"/>
    </source>
</evidence>
<feature type="compositionally biased region" description="Low complexity" evidence="9">
    <location>
        <begin position="16"/>
        <end position="25"/>
    </location>
</feature>
<dbReference type="InterPro" id="IPR007042">
    <property type="entry name" value="SERRATE/Ars2_C"/>
</dbReference>
<evidence type="ECO:0000256" key="9">
    <source>
        <dbReference type="SAM" id="MobiDB-lite"/>
    </source>
</evidence>
<accession>A0AA36INT9</accession>
<dbReference type="InterPro" id="IPR055164">
    <property type="entry name" value="EDR1/CTR1/ARMC3-like_pept-like"/>
</dbReference>
<evidence type="ECO:0000256" key="7">
    <source>
        <dbReference type="PROSITE-ProRule" id="PRU00023"/>
    </source>
</evidence>
<feature type="region of interest" description="Disordered" evidence="9">
    <location>
        <begin position="1"/>
        <end position="33"/>
    </location>
</feature>
<name>A0AA36INT9_9DINO</name>
<evidence type="ECO:0000256" key="1">
    <source>
        <dbReference type="ARBA" id="ARBA00022679"/>
    </source>
</evidence>
<dbReference type="PRINTS" id="PR01415">
    <property type="entry name" value="ANKYRIN"/>
</dbReference>
<dbReference type="InterPro" id="IPR001245">
    <property type="entry name" value="Ser-Thr/Tyr_kinase_cat_dom"/>
</dbReference>
<dbReference type="SUPFAM" id="SSF48403">
    <property type="entry name" value="Ankyrin repeat"/>
    <property type="match status" value="1"/>
</dbReference>
<evidence type="ECO:0000259" key="10">
    <source>
        <dbReference type="PROSITE" id="PS50011"/>
    </source>
</evidence>
<dbReference type="AlphaFoldDB" id="A0AA36INT9"/>
<feature type="repeat" description="ANK" evidence="7">
    <location>
        <begin position="790"/>
        <end position="822"/>
    </location>
</feature>
<dbReference type="Gene3D" id="1.25.40.20">
    <property type="entry name" value="Ankyrin repeat-containing domain"/>
    <property type="match status" value="3"/>
</dbReference>
<proteinExistence type="predicted"/>
<evidence type="ECO:0000313" key="12">
    <source>
        <dbReference type="Proteomes" id="UP001178507"/>
    </source>
</evidence>
<keyword evidence="2" id="KW-0677">Repeat</keyword>
<keyword evidence="4" id="KW-0418">Kinase</keyword>
<dbReference type="FunFam" id="3.30.200.20:FF:000180">
    <property type="entry name" value="serine/threonine-protein kinase STY46-like"/>
    <property type="match status" value="1"/>
</dbReference>
<dbReference type="PROSITE" id="PS00028">
    <property type="entry name" value="ZINC_FINGER_C2H2_1"/>
    <property type="match status" value="1"/>
</dbReference>
<dbReference type="EMBL" id="CAUJNA010002190">
    <property type="protein sequence ID" value="CAJ1390975.1"/>
    <property type="molecule type" value="Genomic_DNA"/>
</dbReference>
<feature type="repeat" description="ANK" evidence="7">
    <location>
        <begin position="756"/>
        <end position="788"/>
    </location>
</feature>
<dbReference type="PANTHER" id="PTHR24126:SF14">
    <property type="entry name" value="ANK_REP_REGION DOMAIN-CONTAINING PROTEIN"/>
    <property type="match status" value="1"/>
</dbReference>
<feature type="domain" description="Protein kinase" evidence="10">
    <location>
        <begin position="255"/>
        <end position="514"/>
    </location>
</feature>
<keyword evidence="8" id="KW-0175">Coiled coil</keyword>
<dbReference type="InterPro" id="IPR008271">
    <property type="entry name" value="Ser/Thr_kinase_AS"/>
</dbReference>
<dbReference type="InterPro" id="IPR011009">
    <property type="entry name" value="Kinase-like_dom_sf"/>
</dbReference>
<dbReference type="Pfam" id="PF12796">
    <property type="entry name" value="Ank_2"/>
    <property type="match status" value="3"/>
</dbReference>
<dbReference type="PROSITE" id="PS50011">
    <property type="entry name" value="PROTEIN_KINASE_DOM"/>
    <property type="match status" value="1"/>
</dbReference>
<evidence type="ECO:0000256" key="2">
    <source>
        <dbReference type="ARBA" id="ARBA00022737"/>
    </source>
</evidence>
<evidence type="ECO:0000256" key="5">
    <source>
        <dbReference type="ARBA" id="ARBA00022840"/>
    </source>
</evidence>
<dbReference type="InterPro" id="IPR013087">
    <property type="entry name" value="Znf_C2H2_type"/>
</dbReference>
<reference evidence="11" key="1">
    <citation type="submission" date="2023-08" db="EMBL/GenBank/DDBJ databases">
        <authorList>
            <person name="Chen Y."/>
            <person name="Shah S."/>
            <person name="Dougan E. K."/>
            <person name="Thang M."/>
            <person name="Chan C."/>
        </authorList>
    </citation>
    <scope>NUCLEOTIDE SEQUENCE</scope>
</reference>
<dbReference type="GO" id="GO:0004672">
    <property type="term" value="F:protein kinase activity"/>
    <property type="evidence" value="ECO:0007669"/>
    <property type="project" value="InterPro"/>
</dbReference>
<dbReference type="Gene3D" id="1.10.510.10">
    <property type="entry name" value="Transferase(Phosphotransferase) domain 1"/>
    <property type="match status" value="1"/>
</dbReference>
<dbReference type="Pfam" id="PF14381">
    <property type="entry name" value="EDR1_CTR1_ARMC3_pept"/>
    <property type="match status" value="1"/>
</dbReference>
<feature type="repeat" description="ANK" evidence="7">
    <location>
        <begin position="923"/>
        <end position="955"/>
    </location>
</feature>
<dbReference type="SUPFAM" id="SSF56112">
    <property type="entry name" value="Protein kinase-like (PK-like)"/>
    <property type="match status" value="1"/>
</dbReference>
<dbReference type="PROSITE" id="PS00108">
    <property type="entry name" value="PROTEIN_KINASE_ST"/>
    <property type="match status" value="1"/>
</dbReference>
<feature type="repeat" description="ANK" evidence="7">
    <location>
        <begin position="723"/>
        <end position="755"/>
    </location>
</feature>
<dbReference type="PROSITE" id="PS50297">
    <property type="entry name" value="ANK_REP_REGION"/>
    <property type="match status" value="6"/>
</dbReference>
<dbReference type="PROSITE" id="PS50088">
    <property type="entry name" value="ANK_REPEAT"/>
    <property type="match status" value="6"/>
</dbReference>
<organism evidence="11 12">
    <name type="scientific">Effrenium voratum</name>
    <dbReference type="NCBI Taxonomy" id="2562239"/>
    <lineage>
        <taxon>Eukaryota</taxon>
        <taxon>Sar</taxon>
        <taxon>Alveolata</taxon>
        <taxon>Dinophyceae</taxon>
        <taxon>Suessiales</taxon>
        <taxon>Symbiodiniaceae</taxon>
        <taxon>Effrenium</taxon>
    </lineage>
</organism>
<evidence type="ECO:0000256" key="3">
    <source>
        <dbReference type="ARBA" id="ARBA00022741"/>
    </source>
</evidence>
<keyword evidence="12" id="KW-1185">Reference proteome</keyword>
<dbReference type="InterPro" id="IPR000719">
    <property type="entry name" value="Prot_kinase_dom"/>
</dbReference>
<gene>
    <name evidence="11" type="ORF">EVOR1521_LOCUS16253</name>
</gene>
<evidence type="ECO:0000256" key="6">
    <source>
        <dbReference type="ARBA" id="ARBA00023043"/>
    </source>
</evidence>
<dbReference type="InterPro" id="IPR002110">
    <property type="entry name" value="Ankyrin_rpt"/>
</dbReference>
<comment type="caution">
    <text evidence="11">The sequence shown here is derived from an EMBL/GenBank/DDBJ whole genome shotgun (WGS) entry which is preliminary data.</text>
</comment>
<dbReference type="Pfam" id="PF04959">
    <property type="entry name" value="ARS2"/>
    <property type="match status" value="1"/>
</dbReference>
<dbReference type="SMART" id="SM00248">
    <property type="entry name" value="ANK"/>
    <property type="match status" value="7"/>
</dbReference>
<dbReference type="PANTHER" id="PTHR24126">
    <property type="entry name" value="ANKYRIN REPEAT, PH AND SEC7 DOMAIN CONTAINING PROTEIN SECG-RELATED"/>
    <property type="match status" value="1"/>
</dbReference>
<feature type="repeat" description="ANK" evidence="7">
    <location>
        <begin position="856"/>
        <end position="888"/>
    </location>
</feature>
<dbReference type="Pfam" id="PF07714">
    <property type="entry name" value="PK_Tyr_Ser-Thr"/>
    <property type="match status" value="1"/>
</dbReference>
<keyword evidence="6 7" id="KW-0040">ANK repeat</keyword>
<sequence>MQQIRAWRKPAEEPHAASALAASAAWQDSPSDGQLEEHWAKNCQLQFSQKLPETFRDAGEGYTLLLDRHQDGALGEFLEKVHKKLARTSDAATRVMVTALQVSEVLGRSGARGLTLNQRFERLLAEQMDPQNQVLVGQLMHETDAKAKAPGAGTSRVRAVLFKAVCDWLQVAPCSLRSSQKGSCAWNAVQVDGDFVVDVMFEPGALYEEGSAKASEYLRRLEGPKPADGAPSLQQNLTGRMLRPAWHVEPWEIDFDRRDRAGRGGFGEVFQGTWAGQKVAIKEVRDASPTDADVCDFVLEISLLSRLSHPNIVRFWRGCVDLRGGHRTLLLVTEWMDRGVLSQLLHESQELLSLAQGQVLAMGIARGVAYLHHMKVLHLDLKSPNVLLNSSWQPKLCDFGLAKIREQTALQTTLRGVSPIWAPPEMFDDKGGGVTEKADVYSFGIILFELASRKLPYADVGQMQLPRVKAKGQLPKFEKDLDTELAELLRLCLAPRPPARPAMGLMISKLRDFCKQRGIDLEEEQVAMEQRGLHFAGPLGSTPHVEQLRRAEGEKRRAEQELARLRRLLAEEEARVRRLEAGSAPQSAAEEQRFAEFCAQRTQAVEDSKFRCLLCRKLFRGPEFVHKHLRERHWEDFLGVEPGAFGGSGSGGGSAVRFEEEKDQFFDADVAEETSASQYTQKLGCAATGFSQAVQDAAEKGDLACLQQVMQQGAAALNQHDVDGTCPLHLAAKQGHAECVQLLLQAAAAPSEADDNGHQALHLAAQEGHQEVVELLLQAGAACDACGEAKQRTGLHLASANGHVPVCSVLLLQKANVNLQDGDGESPLHKAARFGDLELCELILSWGASVTLADNDGWRPLHEAARWGDGQLVEALLRRGADLRAVSNDGESALHVVPGGYAELEVVQVLLAWQSDVNSRDYDGETPLHLAVKLGDVELAGLLLQQGADANATNTQGCTPLDFAKKDEVRWLLRSHKGRKGTGAL</sequence>
<protein>
    <recommendedName>
        <fullName evidence="10">Protein kinase domain-containing protein</fullName>
    </recommendedName>
</protein>
<keyword evidence="3" id="KW-0547">Nucleotide-binding</keyword>
<dbReference type="InterPro" id="IPR036770">
    <property type="entry name" value="Ankyrin_rpt-contain_sf"/>
</dbReference>
<dbReference type="SMART" id="SM00220">
    <property type="entry name" value="S_TKc"/>
    <property type="match status" value="1"/>
</dbReference>
<keyword evidence="5" id="KW-0067">ATP-binding</keyword>
<dbReference type="GO" id="GO:0005524">
    <property type="term" value="F:ATP binding"/>
    <property type="evidence" value="ECO:0007669"/>
    <property type="project" value="UniProtKB-KW"/>
</dbReference>
<evidence type="ECO:0000256" key="4">
    <source>
        <dbReference type="ARBA" id="ARBA00022777"/>
    </source>
</evidence>
<dbReference type="Proteomes" id="UP001178507">
    <property type="component" value="Unassembled WGS sequence"/>
</dbReference>
<feature type="coiled-coil region" evidence="8">
    <location>
        <begin position="548"/>
        <end position="582"/>
    </location>
</feature>